<organism evidence="5">
    <name type="scientific">Harpegnathos saltator</name>
    <name type="common">Jerdon's jumping ant</name>
    <dbReference type="NCBI Taxonomy" id="610380"/>
    <lineage>
        <taxon>Eukaryota</taxon>
        <taxon>Metazoa</taxon>
        <taxon>Ecdysozoa</taxon>
        <taxon>Arthropoda</taxon>
        <taxon>Hexapoda</taxon>
        <taxon>Insecta</taxon>
        <taxon>Pterygota</taxon>
        <taxon>Neoptera</taxon>
        <taxon>Endopterygota</taxon>
        <taxon>Hymenoptera</taxon>
        <taxon>Apocrita</taxon>
        <taxon>Aculeata</taxon>
        <taxon>Formicoidea</taxon>
        <taxon>Formicidae</taxon>
        <taxon>Ponerinae</taxon>
        <taxon>Ponerini</taxon>
        <taxon>Harpegnathos</taxon>
    </lineage>
</organism>
<dbReference type="InterPro" id="IPR027417">
    <property type="entry name" value="P-loop_NTPase"/>
</dbReference>
<dbReference type="GO" id="GO:0005096">
    <property type="term" value="F:GTPase activator activity"/>
    <property type="evidence" value="ECO:0007669"/>
    <property type="project" value="TreeGrafter"/>
</dbReference>
<dbReference type="Gene3D" id="3.40.50.300">
    <property type="entry name" value="P-loop containing nucleotide triphosphate hydrolases"/>
    <property type="match status" value="1"/>
</dbReference>
<keyword evidence="1" id="KW-0862">Zinc</keyword>
<dbReference type="Proteomes" id="UP000008237">
    <property type="component" value="Unassembled WGS sequence"/>
</dbReference>
<keyword evidence="5" id="KW-1185">Reference proteome</keyword>
<dbReference type="PANTHER" id="PTHR45819">
    <property type="entry name" value="CENTAURIN-GAMMA-1A"/>
    <property type="match status" value="1"/>
</dbReference>
<evidence type="ECO:0000313" key="4">
    <source>
        <dbReference type="EMBL" id="EFN78933.1"/>
    </source>
</evidence>
<dbReference type="InterPro" id="IPR051282">
    <property type="entry name" value="Arf-GAP_GTPase_ANK_PH"/>
</dbReference>
<dbReference type="PANTHER" id="PTHR45819:SF5">
    <property type="entry name" value="CENTAURIN-GAMMA-1A"/>
    <property type="match status" value="1"/>
</dbReference>
<dbReference type="GO" id="GO:0008270">
    <property type="term" value="F:zinc ion binding"/>
    <property type="evidence" value="ECO:0007669"/>
    <property type="project" value="UniProtKB-KW"/>
</dbReference>
<keyword evidence="2" id="KW-0040">ANK repeat</keyword>
<keyword evidence="1" id="KW-0863">Zinc-finger</keyword>
<dbReference type="PROSITE" id="PS50003">
    <property type="entry name" value="PH_DOMAIN"/>
    <property type="match status" value="1"/>
</dbReference>
<proteinExistence type="predicted"/>
<name>E2BZC3_HARSA</name>
<dbReference type="Gene3D" id="2.30.29.30">
    <property type="entry name" value="Pleckstrin-homology domain (PH domain)/Phosphotyrosine-binding domain (PTB)"/>
    <property type="match status" value="1"/>
</dbReference>
<dbReference type="OrthoDB" id="6136903at2759"/>
<evidence type="ECO:0000259" key="3">
    <source>
        <dbReference type="PROSITE" id="PS50003"/>
    </source>
</evidence>
<dbReference type="InParanoid" id="E2BZC3"/>
<evidence type="ECO:0000256" key="2">
    <source>
        <dbReference type="ARBA" id="ARBA00023043"/>
    </source>
</evidence>
<dbReference type="InterPro" id="IPR011993">
    <property type="entry name" value="PH-like_dom_sf"/>
</dbReference>
<accession>E2BZC3</accession>
<keyword evidence="1" id="KW-0479">Metal-binding</keyword>
<feature type="domain" description="PH" evidence="3">
    <location>
        <begin position="135"/>
        <end position="218"/>
    </location>
</feature>
<dbReference type="SUPFAM" id="SSF50729">
    <property type="entry name" value="PH domain-like"/>
    <property type="match status" value="1"/>
</dbReference>
<dbReference type="GO" id="GO:0003924">
    <property type="term" value="F:GTPase activity"/>
    <property type="evidence" value="ECO:0007669"/>
    <property type="project" value="TreeGrafter"/>
</dbReference>
<dbReference type="AlphaFoldDB" id="E2BZC3"/>
<reference evidence="4 5" key="1">
    <citation type="journal article" date="2010" name="Science">
        <title>Genomic comparison of the ants Camponotus floridanus and Harpegnathos saltator.</title>
        <authorList>
            <person name="Bonasio R."/>
            <person name="Zhang G."/>
            <person name="Ye C."/>
            <person name="Mutti N.S."/>
            <person name="Fang X."/>
            <person name="Qin N."/>
            <person name="Donahue G."/>
            <person name="Yang P."/>
            <person name="Li Q."/>
            <person name="Li C."/>
            <person name="Zhang P."/>
            <person name="Huang Z."/>
            <person name="Berger S.L."/>
            <person name="Reinberg D."/>
            <person name="Wang J."/>
            <person name="Liebig J."/>
        </authorList>
    </citation>
    <scope>NUCLEOTIDE SEQUENCE [LARGE SCALE GENOMIC DNA]</scope>
    <source>
        <strain evidence="4 5">R22 G/1</strain>
    </source>
</reference>
<dbReference type="EMBL" id="GL451589">
    <property type="protein sequence ID" value="EFN78933.1"/>
    <property type="molecule type" value="Genomic_DNA"/>
</dbReference>
<sequence>MSEVPKILVGVQDSINDSNPRVIKDVKPRKLACDLRCPYYETCAIYGLNVERVFQDGKSVHTSEKDEDCRSIHNSSMPNDSGLLNDNFHNMQNQHGELRTSILTPTTIRKFRRKSNILAPSKEKYMGEMGIGREIPVKQGYLFKRSSKSLKEWKKKYVTLLEDGRLTYHSSLHDYMNDANGKEILLQYVTVKVPGKTPKGSKSYSAQGNHLLLILVIF</sequence>
<evidence type="ECO:0000256" key="1">
    <source>
        <dbReference type="ARBA" id="ARBA00022771"/>
    </source>
</evidence>
<evidence type="ECO:0000313" key="5">
    <source>
        <dbReference type="Proteomes" id="UP000008237"/>
    </source>
</evidence>
<gene>
    <name evidence="4" type="ORF">EAI_12205</name>
</gene>
<dbReference type="InterPro" id="IPR001849">
    <property type="entry name" value="PH_domain"/>
</dbReference>
<protein>
    <submittedName>
        <fullName evidence="4">Centaurin-gamma-2</fullName>
    </submittedName>
</protein>